<name>A0ABQ3YJK7_9ACTN</name>
<dbReference type="Gene3D" id="3.40.50.300">
    <property type="entry name" value="P-loop containing nucleotide triphosphate hydrolases"/>
    <property type="match status" value="1"/>
</dbReference>
<sequence>MVPVEPQPPRPHGPRTAAELVAALRRLRAWSGLTLRDLEARAATAGNVLPRSTAAAMLNRATLPRRELVVAFVGACGLDASEVAEWTAAHEALAAGTRDPTAAVGMPATIAPAEPEVEDTAAPAGTASERPDGAAPAGTAGERPELAAPAHHRPVPAMLPPGIGDFTGRDGEASAVLSRLTADASRPHDGPALAAISGMGGVGKSVLAVHVAHRAASAFPDGQLWVNLRGADTSALPAAEVLARFLRAFGVPDRVISADPAERAAQYRSLLAGRRVLVVLDNAASAEQIRPLLPGAASCAVLVTSRNRLTDLEGAYRLDLGVFGGEEGIRLLGRIAADGRVGTEPSTAAEIVRLCGDLPLAIRIAGARLAARPALGLEHLAAALGDERRRLDRLTMGDLAVRTSLAFSYRALDAGAQRLFRLLGLFAASDLPDWLPAVVLEASQEEAEAHVEALVDAQLLKVTANGAAGCRYRFHDLVRVFAAERAEAEDSPRDRDQALRHGLGGWLAVAERMAADIPGPCYARIAGPAPRPPIAGWAGWGVDPEEWFDAELAALLSAVRQACRLRLDDLAFDLAGCLEKYFDLRGMYADWAALNTEVMEVCRSSGNLLGEAVMLRGLIDVSTWIDQDSGGSAMARQHADASRLLEMFTALGHLPGRSDASVMCAWSLTAEGAHAQAVGMAEQARELAQKSAHVGGEARARLALAVATFEQGQFDIAVAHTRAALERARVLGNARWEATALQFAGIGLREMGDLATSHEMLDRSLAISRHYRDTYTEVLTLLALARLHLRRGDPAARSTAELALALSREYRMGHHLAEALQVLGEIEFAAGNRDRAITLLEESVRRWRQRGWYSLQAAALVSLGHAYTGVDPAAARRAFAEADAISGQSISAAKASTMNVP</sequence>
<feature type="domain" description="NB-ARC" evidence="2">
    <location>
        <begin position="189"/>
        <end position="308"/>
    </location>
</feature>
<dbReference type="Pfam" id="PF13424">
    <property type="entry name" value="TPR_12"/>
    <property type="match status" value="2"/>
</dbReference>
<dbReference type="Pfam" id="PF00931">
    <property type="entry name" value="NB-ARC"/>
    <property type="match status" value="1"/>
</dbReference>
<evidence type="ECO:0000313" key="3">
    <source>
        <dbReference type="EMBL" id="GID80189.1"/>
    </source>
</evidence>
<reference evidence="3 4" key="1">
    <citation type="submission" date="2021-01" db="EMBL/GenBank/DDBJ databases">
        <title>Whole genome shotgun sequence of Actinoplanes deccanensis NBRC 13994.</title>
        <authorList>
            <person name="Komaki H."/>
            <person name="Tamura T."/>
        </authorList>
    </citation>
    <scope>NUCLEOTIDE SEQUENCE [LARGE SCALE GENOMIC DNA]</scope>
    <source>
        <strain evidence="3 4">NBRC 13994</strain>
    </source>
</reference>
<protein>
    <recommendedName>
        <fullName evidence="2">NB-ARC domain-containing protein</fullName>
    </recommendedName>
</protein>
<dbReference type="InterPro" id="IPR002182">
    <property type="entry name" value="NB-ARC"/>
</dbReference>
<dbReference type="EMBL" id="BOMI01000188">
    <property type="protein sequence ID" value="GID80189.1"/>
    <property type="molecule type" value="Genomic_DNA"/>
</dbReference>
<organism evidence="3 4">
    <name type="scientific">Paractinoplanes deccanensis</name>
    <dbReference type="NCBI Taxonomy" id="113561"/>
    <lineage>
        <taxon>Bacteria</taxon>
        <taxon>Bacillati</taxon>
        <taxon>Actinomycetota</taxon>
        <taxon>Actinomycetes</taxon>
        <taxon>Micromonosporales</taxon>
        <taxon>Micromonosporaceae</taxon>
        <taxon>Paractinoplanes</taxon>
    </lineage>
</organism>
<dbReference type="PRINTS" id="PR00364">
    <property type="entry name" value="DISEASERSIST"/>
</dbReference>
<comment type="caution">
    <text evidence="3">The sequence shown here is derived from an EMBL/GenBank/DDBJ whole genome shotgun (WGS) entry which is preliminary data.</text>
</comment>
<dbReference type="PANTHER" id="PTHR47691:SF3">
    <property type="entry name" value="HTH-TYPE TRANSCRIPTIONAL REGULATOR RV0890C-RELATED"/>
    <property type="match status" value="1"/>
</dbReference>
<evidence type="ECO:0000256" key="1">
    <source>
        <dbReference type="SAM" id="MobiDB-lite"/>
    </source>
</evidence>
<dbReference type="SUPFAM" id="SSF48452">
    <property type="entry name" value="TPR-like"/>
    <property type="match status" value="2"/>
</dbReference>
<evidence type="ECO:0000313" key="4">
    <source>
        <dbReference type="Proteomes" id="UP000609879"/>
    </source>
</evidence>
<feature type="region of interest" description="Disordered" evidence="1">
    <location>
        <begin position="115"/>
        <end position="142"/>
    </location>
</feature>
<dbReference type="Proteomes" id="UP000609879">
    <property type="component" value="Unassembled WGS sequence"/>
</dbReference>
<keyword evidence="4" id="KW-1185">Reference proteome</keyword>
<evidence type="ECO:0000259" key="2">
    <source>
        <dbReference type="Pfam" id="PF00931"/>
    </source>
</evidence>
<dbReference type="Gene3D" id="1.25.40.10">
    <property type="entry name" value="Tetratricopeptide repeat domain"/>
    <property type="match status" value="1"/>
</dbReference>
<dbReference type="Gene3D" id="1.10.10.10">
    <property type="entry name" value="Winged helix-like DNA-binding domain superfamily/Winged helix DNA-binding domain"/>
    <property type="match status" value="1"/>
</dbReference>
<accession>A0ABQ3YJK7</accession>
<gene>
    <name evidence="3" type="ORF">Ade02nite_88300</name>
</gene>
<dbReference type="PANTHER" id="PTHR47691">
    <property type="entry name" value="REGULATOR-RELATED"/>
    <property type="match status" value="1"/>
</dbReference>
<dbReference type="SMART" id="SM00028">
    <property type="entry name" value="TPR"/>
    <property type="match status" value="3"/>
</dbReference>
<dbReference type="InterPro" id="IPR036388">
    <property type="entry name" value="WH-like_DNA-bd_sf"/>
</dbReference>
<dbReference type="SUPFAM" id="SSF52540">
    <property type="entry name" value="P-loop containing nucleoside triphosphate hydrolases"/>
    <property type="match status" value="1"/>
</dbReference>
<dbReference type="InterPro" id="IPR019734">
    <property type="entry name" value="TPR_rpt"/>
</dbReference>
<dbReference type="InterPro" id="IPR027417">
    <property type="entry name" value="P-loop_NTPase"/>
</dbReference>
<proteinExistence type="predicted"/>
<dbReference type="InterPro" id="IPR011990">
    <property type="entry name" value="TPR-like_helical_dom_sf"/>
</dbReference>